<name>A0A9D4T0C7_RHISA</name>
<dbReference type="AlphaFoldDB" id="A0A9D4T0C7"/>
<proteinExistence type="predicted"/>
<gene>
    <name evidence="2" type="ORF">HPB52_013792</name>
</gene>
<accession>A0A9D4T0C7</accession>
<reference evidence="2" key="2">
    <citation type="submission" date="2021-09" db="EMBL/GenBank/DDBJ databases">
        <authorList>
            <person name="Jia N."/>
            <person name="Wang J."/>
            <person name="Shi W."/>
            <person name="Du L."/>
            <person name="Sun Y."/>
            <person name="Zhan W."/>
            <person name="Jiang J."/>
            <person name="Wang Q."/>
            <person name="Zhang B."/>
            <person name="Ji P."/>
            <person name="Sakyi L.B."/>
            <person name="Cui X."/>
            <person name="Yuan T."/>
            <person name="Jiang B."/>
            <person name="Yang W."/>
            <person name="Lam T.T.-Y."/>
            <person name="Chang Q."/>
            <person name="Ding S."/>
            <person name="Wang X."/>
            <person name="Zhu J."/>
            <person name="Ruan X."/>
            <person name="Zhao L."/>
            <person name="Wei J."/>
            <person name="Que T."/>
            <person name="Du C."/>
            <person name="Cheng J."/>
            <person name="Dai P."/>
            <person name="Han X."/>
            <person name="Huang E."/>
            <person name="Gao Y."/>
            <person name="Liu J."/>
            <person name="Shao H."/>
            <person name="Ye R."/>
            <person name="Li L."/>
            <person name="Wei W."/>
            <person name="Wang X."/>
            <person name="Wang C."/>
            <person name="Huo Q."/>
            <person name="Li W."/>
            <person name="Guo W."/>
            <person name="Chen H."/>
            <person name="Chen S."/>
            <person name="Zhou L."/>
            <person name="Zhou L."/>
            <person name="Ni X."/>
            <person name="Tian J."/>
            <person name="Zhou Y."/>
            <person name="Sheng Y."/>
            <person name="Liu T."/>
            <person name="Pan Y."/>
            <person name="Xia L."/>
            <person name="Li J."/>
            <person name="Zhao F."/>
            <person name="Cao W."/>
        </authorList>
    </citation>
    <scope>NUCLEOTIDE SEQUENCE</scope>
    <source>
        <strain evidence="2">Rsan-2018</strain>
        <tissue evidence="2">Larvae</tissue>
    </source>
</reference>
<comment type="caution">
    <text evidence="2">The sequence shown here is derived from an EMBL/GenBank/DDBJ whole genome shotgun (WGS) entry which is preliminary data.</text>
</comment>
<feature type="region of interest" description="Disordered" evidence="1">
    <location>
        <begin position="1"/>
        <end position="59"/>
    </location>
</feature>
<evidence type="ECO:0000256" key="1">
    <source>
        <dbReference type="SAM" id="MobiDB-lite"/>
    </source>
</evidence>
<keyword evidence="3" id="KW-1185">Reference proteome</keyword>
<feature type="compositionally biased region" description="Acidic residues" evidence="1">
    <location>
        <begin position="32"/>
        <end position="53"/>
    </location>
</feature>
<evidence type="ECO:0000313" key="3">
    <source>
        <dbReference type="Proteomes" id="UP000821837"/>
    </source>
</evidence>
<protein>
    <submittedName>
        <fullName evidence="2">Uncharacterized protein</fullName>
    </submittedName>
</protein>
<sequence>MRRAEWSGSPLKELHQNAHEGSSAVPESPVPPEDDELPLDDESDIQETPDQECTDGGKADFSQVTDLTWEQLEHLENENWHLLSEVGEVRNKLKKQLLTEDCLKDNEDMLQFYAGLPNFSVLMGLLEVQKEGMGRTSRNSLTLFQEMLIFLIWLHLNVPV</sequence>
<reference evidence="2" key="1">
    <citation type="journal article" date="2020" name="Cell">
        <title>Large-Scale Comparative Analyses of Tick Genomes Elucidate Their Genetic Diversity and Vector Capacities.</title>
        <authorList>
            <consortium name="Tick Genome and Microbiome Consortium (TIGMIC)"/>
            <person name="Jia N."/>
            <person name="Wang J."/>
            <person name="Shi W."/>
            <person name="Du L."/>
            <person name="Sun Y."/>
            <person name="Zhan W."/>
            <person name="Jiang J.F."/>
            <person name="Wang Q."/>
            <person name="Zhang B."/>
            <person name="Ji P."/>
            <person name="Bell-Sakyi L."/>
            <person name="Cui X.M."/>
            <person name="Yuan T.T."/>
            <person name="Jiang B.G."/>
            <person name="Yang W.F."/>
            <person name="Lam T.T."/>
            <person name="Chang Q.C."/>
            <person name="Ding S.J."/>
            <person name="Wang X.J."/>
            <person name="Zhu J.G."/>
            <person name="Ruan X.D."/>
            <person name="Zhao L."/>
            <person name="Wei J.T."/>
            <person name="Ye R.Z."/>
            <person name="Que T.C."/>
            <person name="Du C.H."/>
            <person name="Zhou Y.H."/>
            <person name="Cheng J.X."/>
            <person name="Dai P.F."/>
            <person name="Guo W.B."/>
            <person name="Han X.H."/>
            <person name="Huang E.J."/>
            <person name="Li L.F."/>
            <person name="Wei W."/>
            <person name="Gao Y.C."/>
            <person name="Liu J.Z."/>
            <person name="Shao H.Z."/>
            <person name="Wang X."/>
            <person name="Wang C.C."/>
            <person name="Yang T.C."/>
            <person name="Huo Q.B."/>
            <person name="Li W."/>
            <person name="Chen H.Y."/>
            <person name="Chen S.E."/>
            <person name="Zhou L.G."/>
            <person name="Ni X.B."/>
            <person name="Tian J.H."/>
            <person name="Sheng Y."/>
            <person name="Liu T."/>
            <person name="Pan Y.S."/>
            <person name="Xia L.Y."/>
            <person name="Li J."/>
            <person name="Zhao F."/>
            <person name="Cao W.C."/>
        </authorList>
    </citation>
    <scope>NUCLEOTIDE SEQUENCE</scope>
    <source>
        <strain evidence="2">Rsan-2018</strain>
    </source>
</reference>
<dbReference type="Proteomes" id="UP000821837">
    <property type="component" value="Chromosome 3"/>
</dbReference>
<dbReference type="EMBL" id="JABSTV010001249">
    <property type="protein sequence ID" value="KAH7961966.1"/>
    <property type="molecule type" value="Genomic_DNA"/>
</dbReference>
<organism evidence="2 3">
    <name type="scientific">Rhipicephalus sanguineus</name>
    <name type="common">Brown dog tick</name>
    <name type="synonym">Ixodes sanguineus</name>
    <dbReference type="NCBI Taxonomy" id="34632"/>
    <lineage>
        <taxon>Eukaryota</taxon>
        <taxon>Metazoa</taxon>
        <taxon>Ecdysozoa</taxon>
        <taxon>Arthropoda</taxon>
        <taxon>Chelicerata</taxon>
        <taxon>Arachnida</taxon>
        <taxon>Acari</taxon>
        <taxon>Parasitiformes</taxon>
        <taxon>Ixodida</taxon>
        <taxon>Ixodoidea</taxon>
        <taxon>Ixodidae</taxon>
        <taxon>Rhipicephalinae</taxon>
        <taxon>Rhipicephalus</taxon>
        <taxon>Rhipicephalus</taxon>
    </lineage>
</organism>
<evidence type="ECO:0000313" key="2">
    <source>
        <dbReference type="EMBL" id="KAH7961966.1"/>
    </source>
</evidence>